<dbReference type="GO" id="GO:0009395">
    <property type="term" value="P:phospholipid catabolic process"/>
    <property type="evidence" value="ECO:0007669"/>
    <property type="project" value="UniProtKB-UniRule"/>
</dbReference>
<dbReference type="Proteomes" id="UP000092445">
    <property type="component" value="Unassembled WGS sequence"/>
</dbReference>
<feature type="domain" description="SH2" evidence="15">
    <location>
        <begin position="702"/>
        <end position="790"/>
    </location>
</feature>
<dbReference type="SUPFAM" id="SSF55550">
    <property type="entry name" value="SH2 domain"/>
    <property type="match status" value="2"/>
</dbReference>
<dbReference type="EnsemblMetazoa" id="GPAI042953-RA">
    <property type="protein sequence ID" value="GPAI042953-PA"/>
    <property type="gene ID" value="GPAI042953"/>
</dbReference>
<dbReference type="PROSITE" id="PS50008">
    <property type="entry name" value="PIPLC_Y_DOMAIN"/>
    <property type="match status" value="1"/>
</dbReference>
<dbReference type="Gene3D" id="3.20.20.190">
    <property type="entry name" value="Phosphatidylinositol (PI) phosphodiesterase"/>
    <property type="match status" value="2"/>
</dbReference>
<dbReference type="SUPFAM" id="SSF51695">
    <property type="entry name" value="PLC-like phosphodiesterases"/>
    <property type="match status" value="1"/>
</dbReference>
<dbReference type="GO" id="GO:0046488">
    <property type="term" value="P:phosphatidylinositol metabolic process"/>
    <property type="evidence" value="ECO:0007669"/>
    <property type="project" value="TreeGrafter"/>
</dbReference>
<evidence type="ECO:0000256" key="12">
    <source>
        <dbReference type="PROSITE-ProRule" id="PRU00192"/>
    </source>
</evidence>
<comment type="cofactor">
    <cofactor evidence="1">
        <name>Ca(2+)</name>
        <dbReference type="ChEBI" id="CHEBI:29108"/>
    </cofactor>
</comment>
<dbReference type="InterPro" id="IPR017946">
    <property type="entry name" value="PLC-like_Pdiesterase_TIM-brl"/>
</dbReference>
<sequence length="1251" mass="144793">MMNCFSSLSVPTLGEMEQIICMLERGTIVTKLYNKQRRPEQRRLILVRETRQLLWSPATANTRIEHEGSLELREIKEIRVGKNSKEFRNCPDEAKRFEPGKCFVVLHGSSFKLKTFSVVAFSEQEAENWVKGLRYMVQDTINAPYPLQVERWLRREYYSIENSSCQTTKENGQVTIKDFKTFLASVSCKMTTSKLMDCFTEDDIRRKNDLRFDDFARLYRKLLQPPGFLEDLVHNSPISEFAYSKDGLTVSLKEFQRFLTQEQHDAMGRDDHTASSFIRDFIEDIERDIREPYFTMEEFLDYLFSKHNDLWDRKCDRVYMDMKQPMSAYWIASSHNTYLTGDQFSSESSCEAYVRALRMGCRCIELDCWNGPDNLPYIFHGHTMTSKIKFKDVIKTIKTHAFITSEYPVILSIEQNCSLEQQRNMAQALTEVFGDMLLTQHCDRLETQLPSPHQLRRKVILKHKKIPEFEDNASVTSNSATSSVSVGSSGSRGSISGPSDDQDSVRNILKEGMMYFKDPVDKTWNIYHFVLTQQELIYSSEIDENRSAAGDDDDNIVQRNSCNALIPKGKENLVNDELHFGENWFHGKLEVLLRFAGGRHEADQLLEAYKHLGDGTFLVRESATFVGDYSLSFWRRNRPNHCRIKLKHENGTTKYYLVDNFVFDSLYSLIVYYRKNMLRGSEFSIILKEPVPQPKKHESQEWFHPHTTKEQAEQVLIKLDVGSFLVRPSVQNTDAFVISFTINRKIKHCRILQEGRLFVVDANQFESLILLVKYYMRNPLYRNVKLIYPVSQEILKQKLSACQVSLDHTGNNGDFNDASSYMDPSLEDRVTCKALYSYKAENPDELSFPKHAIITNVQRNNTMWWKGDYGGMKQRHLPANYVKIIDSSGDDYNSFTDDFNSEQFSRTDSIEIHGAVASLFESNEPGIGLMLQIQTPTMQNTFVIGFDKEELAFEWVQAIQDAAVIANQLDSERRKKERSARVAKEMSDLIIYFRSVPFREHSWVFYEMSSFPETKAEKQFLQQNTALFLAYHRNQITRVYPKGQRLDSSNFNPVPFWNVGSQMIALNYQTGDKAMQLNQAKFRDNGQCGYLLKPKFMQTEGFDPNNPSTVSLLEAKIVTIRIIAARHLFRCGKCSNPLVVVEVTGANFDTGVKHRTKASENGFNPIWNETCEFSIRNPYFALLRFEVQDEDIFAETHFIAQACYALNCLRSGYRSVILRNKFSEEYELASLLIHIDIKQIPTNETPAVLNF</sequence>
<evidence type="ECO:0000259" key="15">
    <source>
        <dbReference type="PROSITE" id="PS50001"/>
    </source>
</evidence>
<feature type="domain" description="C2" evidence="18">
    <location>
        <begin position="1099"/>
        <end position="1220"/>
    </location>
</feature>
<dbReference type="Pfam" id="PF23583">
    <property type="entry name" value="EF_HAND_2_PLCG"/>
    <property type="match status" value="1"/>
</dbReference>
<dbReference type="Gene3D" id="1.10.238.10">
    <property type="entry name" value="EF-hand"/>
    <property type="match status" value="1"/>
</dbReference>
<keyword evidence="4 10" id="KW-0378">Hydrolase</keyword>
<dbReference type="PRINTS" id="PR00390">
    <property type="entry name" value="PHPHLIPASEC"/>
</dbReference>
<dbReference type="SUPFAM" id="SSF49562">
    <property type="entry name" value="C2 domain (Calcium/lipid-binding domain, CaLB)"/>
    <property type="match status" value="1"/>
</dbReference>
<dbReference type="Gene3D" id="2.30.29.30">
    <property type="entry name" value="Pleckstrin-homology domain (PH domain)/Phosphotyrosine-binding domain (PTB)"/>
    <property type="match status" value="1"/>
</dbReference>
<dbReference type="SMART" id="SM00239">
    <property type="entry name" value="C2"/>
    <property type="match status" value="1"/>
</dbReference>
<keyword evidence="8 10" id="KW-0443">Lipid metabolism</keyword>
<dbReference type="InterPro" id="IPR035024">
    <property type="entry name" value="PLC-gamma_N-SH2"/>
</dbReference>
<keyword evidence="5" id="KW-0106">Calcium</keyword>
<dbReference type="CDD" id="cd16201">
    <property type="entry name" value="EFh_PI-PLCgamma"/>
    <property type="match status" value="1"/>
</dbReference>
<evidence type="ECO:0000256" key="2">
    <source>
        <dbReference type="ARBA" id="ARBA00022443"/>
    </source>
</evidence>
<feature type="domain" description="SH3" evidence="16">
    <location>
        <begin position="827"/>
        <end position="887"/>
    </location>
</feature>
<dbReference type="GO" id="GO:0009653">
    <property type="term" value="P:anatomical structure morphogenesis"/>
    <property type="evidence" value="ECO:0007669"/>
    <property type="project" value="UniProtKB-ARBA"/>
</dbReference>
<dbReference type="InterPro" id="IPR001849">
    <property type="entry name" value="PH_domain"/>
</dbReference>
<dbReference type="CDD" id="cd11825">
    <property type="entry name" value="SH3_PLCgamma"/>
    <property type="match status" value="1"/>
</dbReference>
<keyword evidence="2 12" id="KW-0728">SH3 domain</keyword>
<feature type="domain" description="PI-PLC Y-box" evidence="19">
    <location>
        <begin position="986"/>
        <end position="1098"/>
    </location>
</feature>
<dbReference type="InterPro" id="IPR016279">
    <property type="entry name" value="PLC-gamma"/>
</dbReference>
<dbReference type="InterPro" id="IPR000008">
    <property type="entry name" value="C2_dom"/>
</dbReference>
<dbReference type="PIRSF" id="PIRSF000952">
    <property type="entry name" value="PLC-gamma"/>
    <property type="match status" value="1"/>
</dbReference>
<dbReference type="Gene3D" id="2.30.30.40">
    <property type="entry name" value="SH3 Domains"/>
    <property type="match status" value="1"/>
</dbReference>
<reference evidence="21" key="1">
    <citation type="submission" date="2014-03" db="EMBL/GenBank/DDBJ databases">
        <authorList>
            <person name="Aksoy S."/>
            <person name="Warren W."/>
            <person name="Wilson R.K."/>
        </authorList>
    </citation>
    <scope>NUCLEOTIDE SEQUENCE [LARGE SCALE GENOMIC DNA]</scope>
    <source>
        <strain evidence="21">IAEA</strain>
    </source>
</reference>
<dbReference type="PROSITE" id="PS50004">
    <property type="entry name" value="C2"/>
    <property type="match status" value="1"/>
</dbReference>
<dbReference type="InterPro" id="IPR000909">
    <property type="entry name" value="PLipase_C_PInositol-sp_X_dom"/>
</dbReference>
<dbReference type="InterPro" id="IPR057061">
    <property type="entry name" value="PLCG_EF-hand_2"/>
</dbReference>
<reference evidence="20" key="2">
    <citation type="submission" date="2020-05" db="UniProtKB">
        <authorList>
            <consortium name="EnsemblMetazoa"/>
        </authorList>
    </citation>
    <scope>IDENTIFICATION</scope>
    <source>
        <strain evidence="20">IAEA</strain>
    </source>
</reference>
<dbReference type="InterPro" id="IPR011992">
    <property type="entry name" value="EF-hand-dom_pair"/>
</dbReference>
<dbReference type="SMART" id="SM00233">
    <property type="entry name" value="PH"/>
    <property type="match status" value="1"/>
</dbReference>
<dbReference type="Pfam" id="PF16457">
    <property type="entry name" value="PH_12"/>
    <property type="match status" value="1"/>
</dbReference>
<evidence type="ECO:0000313" key="21">
    <source>
        <dbReference type="Proteomes" id="UP000092445"/>
    </source>
</evidence>
<dbReference type="InterPro" id="IPR001192">
    <property type="entry name" value="PI-PLC_fam"/>
</dbReference>
<evidence type="ECO:0000256" key="8">
    <source>
        <dbReference type="ARBA" id="ARBA00023098"/>
    </source>
</evidence>
<dbReference type="CDD" id="cd08592">
    <property type="entry name" value="PI-PLCc_gamma"/>
    <property type="match status" value="1"/>
</dbReference>
<evidence type="ECO:0000259" key="18">
    <source>
        <dbReference type="PROSITE" id="PS50004"/>
    </source>
</evidence>
<name>A0A1B0AE86_GLOPL</name>
<evidence type="ECO:0000259" key="19">
    <source>
        <dbReference type="PROSITE" id="PS50008"/>
    </source>
</evidence>
<dbReference type="SUPFAM" id="SSF50729">
    <property type="entry name" value="PH domain-like"/>
    <property type="match status" value="2"/>
</dbReference>
<dbReference type="PROSITE" id="PS50001">
    <property type="entry name" value="SH2"/>
    <property type="match status" value="2"/>
</dbReference>
<evidence type="ECO:0000313" key="20">
    <source>
        <dbReference type="EnsemblMetazoa" id="GPAI042953-PA"/>
    </source>
</evidence>
<dbReference type="PRINTS" id="PR00401">
    <property type="entry name" value="SH2DOMAIN"/>
</dbReference>
<dbReference type="InterPro" id="IPR011993">
    <property type="entry name" value="PH-like_dom_sf"/>
</dbReference>
<dbReference type="Pfam" id="PF00168">
    <property type="entry name" value="C2"/>
    <property type="match status" value="1"/>
</dbReference>
<evidence type="ECO:0000256" key="3">
    <source>
        <dbReference type="ARBA" id="ARBA00022737"/>
    </source>
</evidence>
<feature type="compositionally biased region" description="Low complexity" evidence="14">
    <location>
        <begin position="474"/>
        <end position="499"/>
    </location>
</feature>
<dbReference type="SMART" id="SM00149">
    <property type="entry name" value="PLCYc"/>
    <property type="match status" value="1"/>
</dbReference>
<evidence type="ECO:0000256" key="7">
    <source>
        <dbReference type="ARBA" id="ARBA00022999"/>
    </source>
</evidence>
<evidence type="ECO:0000256" key="9">
    <source>
        <dbReference type="ARBA" id="ARBA00023224"/>
    </source>
</evidence>
<dbReference type="GO" id="GO:0048015">
    <property type="term" value="P:phosphatidylinositol-mediated signaling"/>
    <property type="evidence" value="ECO:0007669"/>
    <property type="project" value="TreeGrafter"/>
</dbReference>
<dbReference type="InterPro" id="IPR036028">
    <property type="entry name" value="SH3-like_dom_sf"/>
</dbReference>
<dbReference type="SUPFAM" id="SSF47473">
    <property type="entry name" value="EF-hand"/>
    <property type="match status" value="1"/>
</dbReference>
<dbReference type="Pfam" id="PF00388">
    <property type="entry name" value="PI-PLC-X"/>
    <property type="match status" value="1"/>
</dbReference>
<keyword evidence="21" id="KW-1185">Reference proteome</keyword>
<dbReference type="InterPro" id="IPR000980">
    <property type="entry name" value="SH2"/>
</dbReference>
<evidence type="ECO:0000259" key="17">
    <source>
        <dbReference type="PROSITE" id="PS50003"/>
    </source>
</evidence>
<organism evidence="20 21">
    <name type="scientific">Glossina pallidipes</name>
    <name type="common">Tsetse fly</name>
    <dbReference type="NCBI Taxonomy" id="7398"/>
    <lineage>
        <taxon>Eukaryota</taxon>
        <taxon>Metazoa</taxon>
        <taxon>Ecdysozoa</taxon>
        <taxon>Arthropoda</taxon>
        <taxon>Hexapoda</taxon>
        <taxon>Insecta</taxon>
        <taxon>Pterygota</taxon>
        <taxon>Neoptera</taxon>
        <taxon>Endopterygota</taxon>
        <taxon>Diptera</taxon>
        <taxon>Brachycera</taxon>
        <taxon>Muscomorpha</taxon>
        <taxon>Hippoboscoidea</taxon>
        <taxon>Glossinidae</taxon>
        <taxon>Glossina</taxon>
    </lineage>
</organism>
<protein>
    <recommendedName>
        <fullName evidence="10">1-phosphatidylinositol 4,5-bisphosphate phosphodiesterase gamma</fullName>
        <ecNumber evidence="10">3.1.4.11</ecNumber>
    </recommendedName>
</protein>
<dbReference type="PROSITE" id="PS50002">
    <property type="entry name" value="SH3"/>
    <property type="match status" value="1"/>
</dbReference>
<dbReference type="GO" id="GO:0032587">
    <property type="term" value="C:ruffle membrane"/>
    <property type="evidence" value="ECO:0007669"/>
    <property type="project" value="TreeGrafter"/>
</dbReference>
<evidence type="ECO:0000256" key="4">
    <source>
        <dbReference type="ARBA" id="ARBA00022801"/>
    </source>
</evidence>
<dbReference type="Pfam" id="PF00018">
    <property type="entry name" value="SH3_1"/>
    <property type="match status" value="1"/>
</dbReference>
<dbReference type="PANTHER" id="PTHR10336">
    <property type="entry name" value="PHOSPHOINOSITIDE-SPECIFIC PHOSPHOLIPASE C FAMILY PROTEIN"/>
    <property type="match status" value="1"/>
</dbReference>
<dbReference type="CDD" id="cd00275">
    <property type="entry name" value="C2_PLC_like"/>
    <property type="match status" value="1"/>
</dbReference>
<dbReference type="GO" id="GO:0004435">
    <property type="term" value="F:phosphatidylinositol-4,5-bisphosphate phospholipase C activity"/>
    <property type="evidence" value="ECO:0007669"/>
    <property type="project" value="UniProtKB-UniRule"/>
</dbReference>
<evidence type="ECO:0000256" key="1">
    <source>
        <dbReference type="ARBA" id="ARBA00001913"/>
    </source>
</evidence>
<dbReference type="SMART" id="SM00252">
    <property type="entry name" value="SH2"/>
    <property type="match status" value="2"/>
</dbReference>
<dbReference type="Gene3D" id="3.30.505.10">
    <property type="entry name" value="SH2 domain"/>
    <property type="match status" value="2"/>
</dbReference>
<dbReference type="CDD" id="cd13362">
    <property type="entry name" value="PH_PLC_gamma"/>
    <property type="match status" value="1"/>
</dbReference>
<dbReference type="Gene3D" id="2.60.40.150">
    <property type="entry name" value="C2 domain"/>
    <property type="match status" value="1"/>
</dbReference>
<feature type="region of interest" description="Disordered" evidence="14">
    <location>
        <begin position="472"/>
        <end position="503"/>
    </location>
</feature>
<dbReference type="EC" id="3.1.4.11" evidence="10"/>
<evidence type="ECO:0000256" key="14">
    <source>
        <dbReference type="SAM" id="MobiDB-lite"/>
    </source>
</evidence>
<dbReference type="AlphaFoldDB" id="A0A1B0AE86"/>
<dbReference type="STRING" id="7398.A0A1B0AE86"/>
<dbReference type="InterPro" id="IPR001711">
    <property type="entry name" value="PLipase_C_Pinositol-sp_Y"/>
</dbReference>
<dbReference type="FunFam" id="3.30.505.10:FF:000011">
    <property type="entry name" value="1-phosphatidylinositol 4,5-bisphosphate phosphodiesterase gamma"/>
    <property type="match status" value="1"/>
</dbReference>
<dbReference type="FunFam" id="3.20.20.190:FF:000043">
    <property type="entry name" value="1-phosphatidylinositol 4,5-bisphosphate phosphodiesterase gamma"/>
    <property type="match status" value="1"/>
</dbReference>
<dbReference type="SMART" id="SM00148">
    <property type="entry name" value="PLCXc"/>
    <property type="match status" value="1"/>
</dbReference>
<dbReference type="GO" id="GO:0051209">
    <property type="term" value="P:release of sequestered calcium ion into cytosol"/>
    <property type="evidence" value="ECO:0007669"/>
    <property type="project" value="TreeGrafter"/>
</dbReference>
<dbReference type="GO" id="GO:0010634">
    <property type="term" value="P:positive regulation of epithelial cell migration"/>
    <property type="evidence" value="ECO:0007669"/>
    <property type="project" value="TreeGrafter"/>
</dbReference>
<dbReference type="InterPro" id="IPR001452">
    <property type="entry name" value="SH3_domain"/>
</dbReference>
<keyword evidence="9 10" id="KW-0807">Transducer</keyword>
<proteinExistence type="predicted"/>
<dbReference type="SUPFAM" id="SSF50044">
    <property type="entry name" value="SH3-domain"/>
    <property type="match status" value="1"/>
</dbReference>
<evidence type="ECO:0000256" key="13">
    <source>
        <dbReference type="RuleBase" id="RU361133"/>
    </source>
</evidence>
<dbReference type="GO" id="GO:0048468">
    <property type="term" value="P:cell development"/>
    <property type="evidence" value="ECO:0007669"/>
    <property type="project" value="UniProtKB-ARBA"/>
</dbReference>
<keyword evidence="7 11" id="KW-0727">SH2 domain</keyword>
<dbReference type="PROSITE" id="PS50003">
    <property type="entry name" value="PH_DOMAIN"/>
    <property type="match status" value="1"/>
</dbReference>
<keyword evidence="6 10" id="KW-0442">Lipid degradation</keyword>
<evidence type="ECO:0000256" key="6">
    <source>
        <dbReference type="ARBA" id="ARBA00022963"/>
    </source>
</evidence>
<dbReference type="PROSITE" id="PS50007">
    <property type="entry name" value="PIPLC_X_DOMAIN"/>
    <property type="match status" value="1"/>
</dbReference>
<dbReference type="PANTHER" id="PTHR10336:SF159">
    <property type="entry name" value="1-PHOSPHATIDYLINOSITOL 4,5-BISPHOSPHATE PHOSPHODIESTERASE GAMMA"/>
    <property type="match status" value="1"/>
</dbReference>
<accession>A0A1B0AE86</accession>
<dbReference type="InterPro" id="IPR036860">
    <property type="entry name" value="SH2_dom_sf"/>
</dbReference>
<feature type="domain" description="SH2" evidence="15">
    <location>
        <begin position="584"/>
        <end position="691"/>
    </location>
</feature>
<evidence type="ECO:0000256" key="11">
    <source>
        <dbReference type="PROSITE-ProRule" id="PRU00191"/>
    </source>
</evidence>
<evidence type="ECO:0000256" key="10">
    <source>
        <dbReference type="PIRNR" id="PIRNR000952"/>
    </source>
</evidence>
<dbReference type="VEuPathDB" id="VectorBase:GPAI042953"/>
<evidence type="ECO:0000259" key="16">
    <source>
        <dbReference type="PROSITE" id="PS50002"/>
    </source>
</evidence>
<dbReference type="InterPro" id="IPR035892">
    <property type="entry name" value="C2_domain_sf"/>
</dbReference>
<dbReference type="Pfam" id="PF00017">
    <property type="entry name" value="SH2"/>
    <property type="match status" value="2"/>
</dbReference>
<keyword evidence="3" id="KW-0677">Repeat</keyword>
<dbReference type="Pfam" id="PF23329">
    <property type="entry name" value="EF_HAND_1_PLCG"/>
    <property type="match status" value="1"/>
</dbReference>
<comment type="function">
    <text evidence="10">Mediates the production of the second messenger molecules diacylglycerol (DAG) and inositol 1,4,5-trisphosphate (IP3). Plays an important role in the regulation of intracellular signaling cascades.</text>
</comment>
<dbReference type="SMART" id="SM00326">
    <property type="entry name" value="SH3"/>
    <property type="match status" value="1"/>
</dbReference>
<dbReference type="CDD" id="cd10341">
    <property type="entry name" value="SH2_N-SH2_PLC_gamma_like"/>
    <property type="match status" value="1"/>
</dbReference>
<dbReference type="Pfam" id="PF00387">
    <property type="entry name" value="PI-PLC-Y"/>
    <property type="match status" value="1"/>
</dbReference>
<comment type="catalytic activity">
    <reaction evidence="10 13">
        <text>a 1,2-diacyl-sn-glycero-3-phospho-(1D-myo-inositol-4,5-bisphosphate) + H2O = 1D-myo-inositol 1,4,5-trisphosphate + a 1,2-diacyl-sn-glycerol + H(+)</text>
        <dbReference type="Rhea" id="RHEA:33179"/>
        <dbReference type="ChEBI" id="CHEBI:15377"/>
        <dbReference type="ChEBI" id="CHEBI:15378"/>
        <dbReference type="ChEBI" id="CHEBI:17815"/>
        <dbReference type="ChEBI" id="CHEBI:58456"/>
        <dbReference type="ChEBI" id="CHEBI:203600"/>
        <dbReference type="EC" id="3.1.4.11"/>
    </reaction>
</comment>
<feature type="domain" description="PH" evidence="17">
    <location>
        <begin position="21"/>
        <end position="138"/>
    </location>
</feature>
<dbReference type="InterPro" id="IPR056586">
    <property type="entry name" value="EF-hand_PLCG1"/>
</dbReference>
<evidence type="ECO:0000256" key="5">
    <source>
        <dbReference type="ARBA" id="ARBA00022837"/>
    </source>
</evidence>